<comment type="caution">
    <text evidence="1">The sequence shown here is derived from an EMBL/GenBank/DDBJ whole genome shotgun (WGS) entry which is preliminary data.</text>
</comment>
<dbReference type="InterPro" id="IPR027417">
    <property type="entry name" value="P-loop_NTPase"/>
</dbReference>
<reference evidence="1 2" key="1">
    <citation type="journal article" date="2014" name="Int. J. Syst. Evol. Microbiol.">
        <title>Complete genome sequence of Corynebacterium casei LMG S-19264T (=DSM 44701T), isolated from a smear-ripened cheese.</title>
        <authorList>
            <consortium name="US DOE Joint Genome Institute (JGI-PGF)"/>
            <person name="Walter F."/>
            <person name="Albersmeier A."/>
            <person name="Kalinowski J."/>
            <person name="Ruckert C."/>
        </authorList>
    </citation>
    <scope>NUCLEOTIDE SEQUENCE [LARGE SCALE GENOMIC DNA]</scope>
    <source>
        <strain evidence="1 2">CGMCC 1.16330</strain>
    </source>
</reference>
<accession>A0A8J2ZA44</accession>
<dbReference type="RefSeq" id="WP_188899278.1">
    <property type="nucleotide sequence ID" value="NZ_BMKS01000003.1"/>
</dbReference>
<organism evidence="1 2">
    <name type="scientific">Caldovatus sediminis</name>
    <dbReference type="NCBI Taxonomy" id="2041189"/>
    <lineage>
        <taxon>Bacteria</taxon>
        <taxon>Pseudomonadati</taxon>
        <taxon>Pseudomonadota</taxon>
        <taxon>Alphaproteobacteria</taxon>
        <taxon>Acetobacterales</taxon>
        <taxon>Roseomonadaceae</taxon>
        <taxon>Caldovatus</taxon>
    </lineage>
</organism>
<dbReference type="AlphaFoldDB" id="A0A8J2ZA44"/>
<protein>
    <recommendedName>
        <fullName evidence="3">Sulfotransferase</fullName>
    </recommendedName>
</protein>
<dbReference type="Proteomes" id="UP000597507">
    <property type="component" value="Unassembled WGS sequence"/>
</dbReference>
<evidence type="ECO:0008006" key="3">
    <source>
        <dbReference type="Google" id="ProtNLM"/>
    </source>
</evidence>
<evidence type="ECO:0000313" key="2">
    <source>
        <dbReference type="Proteomes" id="UP000597507"/>
    </source>
</evidence>
<dbReference type="EMBL" id="BMKS01000003">
    <property type="protein sequence ID" value="GGG27201.1"/>
    <property type="molecule type" value="Genomic_DNA"/>
</dbReference>
<keyword evidence="2" id="KW-1185">Reference proteome</keyword>
<evidence type="ECO:0000313" key="1">
    <source>
        <dbReference type="EMBL" id="GGG27201.1"/>
    </source>
</evidence>
<sequence length="266" mass="30090">MAVSSKAILLAHARSGSTLLMRFLDGQPGTSFGHEIFHQQKPHMPGFWPRGEEDEEALKARRDRDPVGFLAEVVARCPTPIFGFKWFRGHTPAIRAHVIAAPDWRCVILYRENFLAVHASQLTARRTGVYLARPGQRLAPPPVLELDPDLFLHEYRLYRRYYDGLVAECDRAGKAFLLIEYQQLQRGAFLRNVARHIGVEDPVTPEVAMVKQGTTRLAERFSNRDALLRTLEGINRLHWLVEEDHFFAPADMDPAAATQASSAGVR</sequence>
<gene>
    <name evidence="1" type="ORF">GCM10010964_13890</name>
</gene>
<name>A0A8J2ZA44_9PROT</name>
<dbReference type="Gene3D" id="3.40.50.300">
    <property type="entry name" value="P-loop containing nucleotide triphosphate hydrolases"/>
    <property type="match status" value="1"/>
</dbReference>
<proteinExistence type="predicted"/>
<dbReference type="SUPFAM" id="SSF52540">
    <property type="entry name" value="P-loop containing nucleoside triphosphate hydrolases"/>
    <property type="match status" value="1"/>
</dbReference>